<protein>
    <submittedName>
        <fullName evidence="2">Uncharacterized protein</fullName>
    </submittedName>
</protein>
<keyword evidence="1" id="KW-0732">Signal</keyword>
<dbReference type="EMBL" id="JAJAPX010000006">
    <property type="protein sequence ID" value="MCB4809434.1"/>
    <property type="molecule type" value="Genomic_DNA"/>
</dbReference>
<feature type="signal peptide" evidence="1">
    <location>
        <begin position="1"/>
        <end position="20"/>
    </location>
</feature>
<organism evidence="2 3">
    <name type="scientific">Neotamlana sargassicola</name>
    <dbReference type="NCBI Taxonomy" id="2883125"/>
    <lineage>
        <taxon>Bacteria</taxon>
        <taxon>Pseudomonadati</taxon>
        <taxon>Bacteroidota</taxon>
        <taxon>Flavobacteriia</taxon>
        <taxon>Flavobacteriales</taxon>
        <taxon>Flavobacteriaceae</taxon>
        <taxon>Neotamlana</taxon>
    </lineage>
</organism>
<name>A0A9X1L8E2_9FLAO</name>
<proteinExistence type="predicted"/>
<gene>
    <name evidence="2" type="ORF">LG651_14355</name>
</gene>
<feature type="chain" id="PRO_5040742816" evidence="1">
    <location>
        <begin position="21"/>
        <end position="70"/>
    </location>
</feature>
<evidence type="ECO:0000256" key="1">
    <source>
        <dbReference type="SAM" id="SignalP"/>
    </source>
</evidence>
<dbReference type="AlphaFoldDB" id="A0A9X1L8E2"/>
<sequence>MKKFKFIFQVVLLCSPLVLCSHNQNTTSEKTKIQTAVFSKLVSKINIEHKNASMALILVQDCNTIPEINN</sequence>
<dbReference type="Proteomes" id="UP001139286">
    <property type="component" value="Unassembled WGS sequence"/>
</dbReference>
<evidence type="ECO:0000313" key="2">
    <source>
        <dbReference type="EMBL" id="MCB4809434.1"/>
    </source>
</evidence>
<comment type="caution">
    <text evidence="2">The sequence shown here is derived from an EMBL/GenBank/DDBJ whole genome shotgun (WGS) entry which is preliminary data.</text>
</comment>
<keyword evidence="3" id="KW-1185">Reference proteome</keyword>
<evidence type="ECO:0000313" key="3">
    <source>
        <dbReference type="Proteomes" id="UP001139286"/>
    </source>
</evidence>
<reference evidence="2" key="1">
    <citation type="submission" date="2021-10" db="EMBL/GenBank/DDBJ databases">
        <title>Tamlana sargassums sp. nov., and Tamlana laminarinivorans sp. nov., two new bacteria isolated from the brown alga.</title>
        <authorList>
            <person name="Li J."/>
        </authorList>
    </citation>
    <scope>NUCLEOTIDE SEQUENCE</scope>
    <source>
        <strain evidence="2">62-3</strain>
    </source>
</reference>
<accession>A0A9X1L8E2</accession>
<dbReference type="RefSeq" id="WP_226696798.1">
    <property type="nucleotide sequence ID" value="NZ_JAJAPX010000006.1"/>
</dbReference>